<reference evidence="1 2" key="1">
    <citation type="submission" date="2015-04" db="EMBL/GenBank/DDBJ databases">
        <authorList>
            <person name="Syromyatnikov M.Y."/>
            <person name="Popov V.N."/>
        </authorList>
    </citation>
    <scope>NUCLEOTIDE SEQUENCE [LARGE SCALE GENOMIC DNA]</scope>
</reference>
<accession>A0A1J1HFM7</accession>
<dbReference type="Proteomes" id="UP000183832">
    <property type="component" value="Unassembled WGS sequence"/>
</dbReference>
<proteinExistence type="predicted"/>
<protein>
    <submittedName>
        <fullName evidence="1">CLUMA_CG000631, isoform A</fullName>
    </submittedName>
</protein>
<organism evidence="1 2">
    <name type="scientific">Clunio marinus</name>
    <dbReference type="NCBI Taxonomy" id="568069"/>
    <lineage>
        <taxon>Eukaryota</taxon>
        <taxon>Metazoa</taxon>
        <taxon>Ecdysozoa</taxon>
        <taxon>Arthropoda</taxon>
        <taxon>Hexapoda</taxon>
        <taxon>Insecta</taxon>
        <taxon>Pterygota</taxon>
        <taxon>Neoptera</taxon>
        <taxon>Endopterygota</taxon>
        <taxon>Diptera</taxon>
        <taxon>Nematocera</taxon>
        <taxon>Chironomoidea</taxon>
        <taxon>Chironomidae</taxon>
        <taxon>Clunio</taxon>
    </lineage>
</organism>
<evidence type="ECO:0000313" key="2">
    <source>
        <dbReference type="Proteomes" id="UP000183832"/>
    </source>
</evidence>
<sequence>MNLHLIEDACDDEHYDENKRYKAEKKKLQILKQRKSITALKELEIQDRRRLWNPNKSAAFQQ</sequence>
<dbReference type="EMBL" id="CVRI01000002">
    <property type="protein sequence ID" value="CRK86800.1"/>
    <property type="molecule type" value="Genomic_DNA"/>
</dbReference>
<dbReference type="AlphaFoldDB" id="A0A1J1HFM7"/>
<keyword evidence="2" id="KW-1185">Reference proteome</keyword>
<evidence type="ECO:0000313" key="1">
    <source>
        <dbReference type="EMBL" id="CRK86800.1"/>
    </source>
</evidence>
<name>A0A1J1HFM7_9DIPT</name>
<gene>
    <name evidence="1" type="ORF">CLUMA_CG000631</name>
</gene>